<dbReference type="GO" id="GO:0005886">
    <property type="term" value="C:plasma membrane"/>
    <property type="evidence" value="ECO:0007669"/>
    <property type="project" value="UniProtKB-SubCell"/>
</dbReference>
<dbReference type="EMBL" id="WMIB01000017">
    <property type="protein sequence ID" value="MTH54702.1"/>
    <property type="molecule type" value="Genomic_DNA"/>
</dbReference>
<evidence type="ECO:0000256" key="5">
    <source>
        <dbReference type="ARBA" id="ARBA00022989"/>
    </source>
</evidence>
<sequence length="336" mass="35397">MQEVLQRKIIRTDWMKGAALTFALAAAAKAVSGLPVLAILGQLVIALGLGMAYRSVFGVPETFAAGTVFSSKFLLRAGIVLLGLRLNFSHIYEAGWSLLFLSALHIIFAFTVVYYLARWFGAEKTTGFLAACGTAICGAAAIAAIAPQLKANHEQTAVSTAVIAVLGTIFTLVYTVFYSVLHLSPDQYGFFAGSTLHEVAHAVAAGAAGGQTAADNAILAKLTRVAFLVPAALLIGMVAGRRKEGADRKALLSAFPWFILGFLGMGGLNTIGIIPEEASRLLLSLAYFLIAMAMAALGLNVHFKAFRKLGLRVLLAVSAGSLLLAGLGYFLVRFAL</sequence>
<evidence type="ECO:0000313" key="9">
    <source>
        <dbReference type="Proteomes" id="UP000434639"/>
    </source>
</evidence>
<feature type="transmembrane region" description="Helical" evidence="7">
    <location>
        <begin position="62"/>
        <end position="84"/>
    </location>
</feature>
<keyword evidence="4 7" id="KW-0812">Transmembrane</keyword>
<dbReference type="PANTHER" id="PTHR30106">
    <property type="entry name" value="INNER MEMBRANE PROTEIN YEIH-RELATED"/>
    <property type="match status" value="1"/>
</dbReference>
<evidence type="ECO:0000256" key="7">
    <source>
        <dbReference type="SAM" id="Phobius"/>
    </source>
</evidence>
<feature type="transmembrane region" description="Helical" evidence="7">
    <location>
        <begin position="281"/>
        <end position="301"/>
    </location>
</feature>
<feature type="transmembrane region" description="Helical" evidence="7">
    <location>
        <begin position="251"/>
        <end position="275"/>
    </location>
</feature>
<keyword evidence="5 7" id="KW-1133">Transmembrane helix</keyword>
<comment type="subcellular location">
    <subcellularLocation>
        <location evidence="1">Cell membrane</location>
        <topology evidence="1">Multi-pass membrane protein</topology>
    </subcellularLocation>
</comment>
<dbReference type="PANTHER" id="PTHR30106:SF2">
    <property type="entry name" value="UPF0324 INNER MEMBRANE PROTEIN YEIH"/>
    <property type="match status" value="1"/>
</dbReference>
<evidence type="ECO:0000256" key="2">
    <source>
        <dbReference type="ARBA" id="ARBA00007977"/>
    </source>
</evidence>
<evidence type="ECO:0000256" key="4">
    <source>
        <dbReference type="ARBA" id="ARBA00022692"/>
    </source>
</evidence>
<evidence type="ECO:0000313" key="8">
    <source>
        <dbReference type="EMBL" id="MTH54702.1"/>
    </source>
</evidence>
<dbReference type="InterPro" id="IPR018383">
    <property type="entry name" value="UPF0324_pro"/>
</dbReference>
<reference evidence="8 9" key="1">
    <citation type="journal article" date="2017" name="Int. J. Syst. Evol. Microbiol.">
        <title>Bacillus mangrovi sp. nov., isolated from a sediment sample from a mangrove forest.</title>
        <authorList>
            <person name="Gupta V."/>
            <person name="Singh P.K."/>
            <person name="Korpole S."/>
            <person name="Tanuku N.R.S."/>
            <person name="Pinnaka A.K."/>
        </authorList>
    </citation>
    <scope>NUCLEOTIDE SEQUENCE [LARGE SCALE GENOMIC DNA]</scope>
    <source>
        <strain evidence="8 9">KCTC 33872</strain>
    </source>
</reference>
<keyword evidence="9" id="KW-1185">Reference proteome</keyword>
<name>A0A7X2V5D8_9BACI</name>
<dbReference type="OrthoDB" id="9811391at2"/>
<dbReference type="Proteomes" id="UP000434639">
    <property type="component" value="Unassembled WGS sequence"/>
</dbReference>
<evidence type="ECO:0000256" key="1">
    <source>
        <dbReference type="ARBA" id="ARBA00004651"/>
    </source>
</evidence>
<dbReference type="Pfam" id="PF03601">
    <property type="entry name" value="Cons_hypoth698"/>
    <property type="match status" value="1"/>
</dbReference>
<comment type="similarity">
    <text evidence="2">Belongs to the UPF0324 family.</text>
</comment>
<keyword evidence="3" id="KW-1003">Cell membrane</keyword>
<evidence type="ECO:0000256" key="6">
    <source>
        <dbReference type="ARBA" id="ARBA00023136"/>
    </source>
</evidence>
<feature type="transmembrane region" description="Helical" evidence="7">
    <location>
        <begin position="128"/>
        <end position="146"/>
    </location>
</feature>
<accession>A0A7X2V5D8</accession>
<keyword evidence="6 7" id="KW-0472">Membrane</keyword>
<feature type="transmembrane region" description="Helical" evidence="7">
    <location>
        <begin position="313"/>
        <end position="332"/>
    </location>
</feature>
<dbReference type="RefSeq" id="WP_155113215.1">
    <property type="nucleotide sequence ID" value="NZ_WMIB01000017.1"/>
</dbReference>
<feature type="transmembrane region" description="Helical" evidence="7">
    <location>
        <begin position="218"/>
        <end position="239"/>
    </location>
</feature>
<evidence type="ECO:0000256" key="3">
    <source>
        <dbReference type="ARBA" id="ARBA00022475"/>
    </source>
</evidence>
<feature type="transmembrane region" description="Helical" evidence="7">
    <location>
        <begin position="96"/>
        <end position="116"/>
    </location>
</feature>
<protein>
    <submittedName>
        <fullName evidence="8">Putative sulfate exporter family transporter</fullName>
    </submittedName>
</protein>
<dbReference type="AlphaFoldDB" id="A0A7X2V5D8"/>
<organism evidence="8 9">
    <name type="scientific">Metabacillus mangrovi</name>
    <dbReference type="NCBI Taxonomy" id="1491830"/>
    <lineage>
        <taxon>Bacteria</taxon>
        <taxon>Bacillati</taxon>
        <taxon>Bacillota</taxon>
        <taxon>Bacilli</taxon>
        <taxon>Bacillales</taxon>
        <taxon>Bacillaceae</taxon>
        <taxon>Metabacillus</taxon>
    </lineage>
</organism>
<comment type="caution">
    <text evidence="8">The sequence shown here is derived from an EMBL/GenBank/DDBJ whole genome shotgun (WGS) entry which is preliminary data.</text>
</comment>
<proteinExistence type="inferred from homology"/>
<gene>
    <name evidence="8" type="ORF">GKZ89_14965</name>
</gene>
<feature type="transmembrane region" description="Helical" evidence="7">
    <location>
        <begin position="158"/>
        <end position="181"/>
    </location>
</feature>